<dbReference type="OrthoDB" id="996953at2"/>
<gene>
    <name evidence="2" type="ORF">E2605_05075</name>
</gene>
<sequence length="146" mass="16394">MKKMFKIKPIHCVGAFIAIILSMYMVDSFTPKASIKSIHETSLLEVDDRVFGDKTGSGISYVLFYSEDSEKCTEMAYNLDQLSKKESGSHFYCMNVSKDQAQALAHQVSGVPYTLILKDGKPVEKVLGIVPVSNLRMIHERINKKD</sequence>
<dbReference type="STRING" id="1121485.GCA_000426485_02473"/>
<protein>
    <submittedName>
        <fullName evidence="2">Thioredoxin</fullName>
    </submittedName>
</protein>
<accession>A0A4Y8L937</accession>
<dbReference type="CDD" id="cd02947">
    <property type="entry name" value="TRX_family"/>
    <property type="match status" value="1"/>
</dbReference>
<dbReference type="EMBL" id="SOML01000002">
    <property type="protein sequence ID" value="TFD97992.1"/>
    <property type="molecule type" value="Genomic_DNA"/>
</dbReference>
<keyword evidence="3" id="KW-1185">Reference proteome</keyword>
<name>A0A4Y8L937_9BACT</name>
<dbReference type="RefSeq" id="WP_026626367.1">
    <property type="nucleotide sequence ID" value="NZ_AP028867.1"/>
</dbReference>
<dbReference type="InterPro" id="IPR013766">
    <property type="entry name" value="Thioredoxin_domain"/>
</dbReference>
<evidence type="ECO:0000259" key="1">
    <source>
        <dbReference type="Pfam" id="PF00085"/>
    </source>
</evidence>
<evidence type="ECO:0000313" key="3">
    <source>
        <dbReference type="Proteomes" id="UP000297861"/>
    </source>
</evidence>
<dbReference type="Proteomes" id="UP000297861">
    <property type="component" value="Unassembled WGS sequence"/>
</dbReference>
<dbReference type="Gene3D" id="3.40.30.10">
    <property type="entry name" value="Glutaredoxin"/>
    <property type="match status" value="1"/>
</dbReference>
<proteinExistence type="predicted"/>
<dbReference type="AlphaFoldDB" id="A0A4Y8L937"/>
<feature type="domain" description="Thioredoxin" evidence="1">
    <location>
        <begin position="61"/>
        <end position="135"/>
    </location>
</feature>
<evidence type="ECO:0000313" key="2">
    <source>
        <dbReference type="EMBL" id="TFD97992.1"/>
    </source>
</evidence>
<dbReference type="Pfam" id="PF00085">
    <property type="entry name" value="Thioredoxin"/>
    <property type="match status" value="1"/>
</dbReference>
<dbReference type="InterPro" id="IPR036249">
    <property type="entry name" value="Thioredoxin-like_sf"/>
</dbReference>
<dbReference type="SUPFAM" id="SSF52833">
    <property type="entry name" value="Thioredoxin-like"/>
    <property type="match status" value="1"/>
</dbReference>
<organism evidence="2 3">
    <name type="scientific">Dysgonomonas capnocytophagoides</name>
    <dbReference type="NCBI Taxonomy" id="45254"/>
    <lineage>
        <taxon>Bacteria</taxon>
        <taxon>Pseudomonadati</taxon>
        <taxon>Bacteroidota</taxon>
        <taxon>Bacteroidia</taxon>
        <taxon>Bacteroidales</taxon>
        <taxon>Dysgonomonadaceae</taxon>
        <taxon>Dysgonomonas</taxon>
    </lineage>
</organism>
<comment type="caution">
    <text evidence="2">The sequence shown here is derived from an EMBL/GenBank/DDBJ whole genome shotgun (WGS) entry which is preliminary data.</text>
</comment>
<reference evidence="2 3" key="1">
    <citation type="submission" date="2019-03" db="EMBL/GenBank/DDBJ databases">
        <title>San Antonio Military Medical Center submission to MRSN (WRAIR), pending publication.</title>
        <authorList>
            <person name="Blyth D.M."/>
            <person name="Mccarthy S.L."/>
            <person name="Schall S.E."/>
            <person name="Stam J.A."/>
            <person name="Ong A.C."/>
            <person name="Mcgann P.T."/>
        </authorList>
    </citation>
    <scope>NUCLEOTIDE SEQUENCE [LARGE SCALE GENOMIC DNA]</scope>
    <source>
        <strain evidence="2 3">MRSN571793</strain>
    </source>
</reference>